<dbReference type="EMBL" id="CP068393">
    <property type="protein sequence ID" value="QUC66627.1"/>
    <property type="molecule type" value="Genomic_DNA"/>
</dbReference>
<dbReference type="Proteomes" id="UP000682782">
    <property type="component" value="Chromosome"/>
</dbReference>
<name>A0AC61MVN1_9FIRM</name>
<proteinExistence type="predicted"/>
<keyword evidence="2" id="KW-1185">Reference proteome</keyword>
<protein>
    <submittedName>
        <fullName evidence="1">Alkaline phosphatase family protein</fullName>
    </submittedName>
</protein>
<accession>A0AC61MVN1</accession>
<sequence>MISRSRSKTRGTTYRYKHIKYKGITVMKKLIWPDYKNCTANLPNSILKKFGAPTVGDTLPLLDQYLDKDYRNIVVLLLDGMGKQILEHHLKADGAFRSHLAGIYQSVFLATTVAATTSVQSGLQPCEHCWLGWDCYYPQIDQNVTMFFNLIQGTDQPAADFNVPLTFTPYENVLDRLTSAGTKAYRLTPYDDPAPGNIEEFCRRIKALCDEPDRKYIFAYWDEPDGLLHDNGCTSAPVHEALIDMENAVQKIAGELEDTLLIVTADHGHIDTDIAFLPDYPELMDCLVRTPSLEPRAINFFIKEEKKAFFENEFRRRFGEKFLLLTKAEVIERQLFGTAEPSRQFTGKLGDYIAIATDTLSICFKDQTPRPNWKSMHGSVTEDEVLVPLILFDCNGN</sequence>
<evidence type="ECO:0000313" key="2">
    <source>
        <dbReference type="Proteomes" id="UP000682782"/>
    </source>
</evidence>
<gene>
    <name evidence="1" type="ORF">JYE49_12325</name>
</gene>
<organism evidence="1 2">
    <name type="scientific">Aristaeella hokkaidonensis</name>
    <dbReference type="NCBI Taxonomy" id="3046382"/>
    <lineage>
        <taxon>Bacteria</taxon>
        <taxon>Bacillati</taxon>
        <taxon>Bacillota</taxon>
        <taxon>Clostridia</taxon>
        <taxon>Eubacteriales</taxon>
        <taxon>Aristaeellaceae</taxon>
        <taxon>Aristaeella</taxon>
    </lineage>
</organism>
<evidence type="ECO:0000313" key="1">
    <source>
        <dbReference type="EMBL" id="QUC66627.1"/>
    </source>
</evidence>
<reference evidence="1" key="1">
    <citation type="submission" date="2021-01" db="EMBL/GenBank/DDBJ databases">
        <title>Complete genome sequence of Clostridiales bacterium R-7.</title>
        <authorList>
            <person name="Mahoney-Kurpe S.C."/>
            <person name="Palevich N."/>
            <person name="Koike S."/>
            <person name="Moon C.D."/>
            <person name="Attwood G.T."/>
        </authorList>
    </citation>
    <scope>NUCLEOTIDE SEQUENCE</scope>
    <source>
        <strain evidence="1">R-7</strain>
    </source>
</reference>